<evidence type="ECO:0000256" key="4">
    <source>
        <dbReference type="SAM" id="Phobius"/>
    </source>
</evidence>
<feature type="transmembrane region" description="Helical" evidence="4">
    <location>
        <begin position="120"/>
        <end position="139"/>
    </location>
</feature>
<organism evidence="6 7">
    <name type="scientific">SAR86 cluster bacterium</name>
    <dbReference type="NCBI Taxonomy" id="2030880"/>
    <lineage>
        <taxon>Bacteria</taxon>
        <taxon>Pseudomonadati</taxon>
        <taxon>Pseudomonadota</taxon>
        <taxon>Gammaproteobacteria</taxon>
        <taxon>SAR86 cluster</taxon>
    </lineage>
</organism>
<dbReference type="PANTHER" id="PTHR11360">
    <property type="entry name" value="MONOCARBOXYLATE TRANSPORTER"/>
    <property type="match status" value="1"/>
</dbReference>
<evidence type="ECO:0000256" key="2">
    <source>
        <dbReference type="ARBA" id="ARBA00022989"/>
    </source>
</evidence>
<dbReference type="InterPro" id="IPR011701">
    <property type="entry name" value="MFS"/>
</dbReference>
<keyword evidence="2 4" id="KW-1133">Transmembrane helix</keyword>
<accession>A0A972VXN7</accession>
<evidence type="ECO:0000313" key="7">
    <source>
        <dbReference type="Proteomes" id="UP000754644"/>
    </source>
</evidence>
<feature type="transmembrane region" description="Helical" evidence="4">
    <location>
        <begin position="201"/>
        <end position="220"/>
    </location>
</feature>
<reference evidence="6" key="1">
    <citation type="submission" date="2020-05" db="EMBL/GenBank/DDBJ databases">
        <title>Sulfur intermediates as new biogeochemical hubs in an aquatic model microbial ecosystem.</title>
        <authorList>
            <person name="Vigneron A."/>
        </authorList>
    </citation>
    <scope>NUCLEOTIDE SEQUENCE</scope>
    <source>
        <strain evidence="6">Bin.250</strain>
    </source>
</reference>
<feature type="domain" description="Major facilitator superfamily (MFS) profile" evidence="5">
    <location>
        <begin position="1"/>
        <end position="345"/>
    </location>
</feature>
<feature type="transmembrane region" description="Helical" evidence="4">
    <location>
        <begin position="88"/>
        <end position="108"/>
    </location>
</feature>
<dbReference type="InterPro" id="IPR036259">
    <property type="entry name" value="MFS_trans_sf"/>
</dbReference>
<feature type="transmembrane region" description="Helical" evidence="4">
    <location>
        <begin position="166"/>
        <end position="189"/>
    </location>
</feature>
<dbReference type="InterPro" id="IPR050327">
    <property type="entry name" value="Proton-linked_MCT"/>
</dbReference>
<feature type="transmembrane region" description="Helical" evidence="4">
    <location>
        <begin position="319"/>
        <end position="340"/>
    </location>
</feature>
<dbReference type="InterPro" id="IPR020846">
    <property type="entry name" value="MFS_dom"/>
</dbReference>
<proteinExistence type="predicted"/>
<keyword evidence="1 4" id="KW-0812">Transmembrane</keyword>
<feature type="transmembrane region" description="Helical" evidence="4">
    <location>
        <begin position="28"/>
        <end position="49"/>
    </location>
</feature>
<evidence type="ECO:0000313" key="6">
    <source>
        <dbReference type="EMBL" id="NQV65486.1"/>
    </source>
</evidence>
<evidence type="ECO:0000256" key="1">
    <source>
        <dbReference type="ARBA" id="ARBA00022692"/>
    </source>
</evidence>
<sequence>MMLPSYVITNLLVDLAPTPHPRPEWHRYPWLVGVGALVMTLALYLLSTQTSLWEFYAYFFLFGAFGHSLVSAPLFANVGFWFKQNPGLALGITASGGAVGQGAVPYLVGLAITAYGWQSAFELMALLFLLVTLPIAFLVREPPSRRQARLVPESVVKDFPLSDFEVVAWLGVAVLFCCNCMSVPIVHLVPLLTDNGMAMESATRVFLVLMLAGAVGRIVGGKLGDVIGPLPTYMIMSLGQTTFVFWFPYMDSGFGLYLLAICFGFTYSGVMSSILVCTRIMVSAKFAARGMGMTSFFGWGGMGLGGFMGGYLFDLYGDYQNAFGFASLMGVINLLVLLLFTLRIRRVRRTDSDASLLAAGVVPVQVA</sequence>
<dbReference type="EMBL" id="JABMOJ010000335">
    <property type="protein sequence ID" value="NQV65486.1"/>
    <property type="molecule type" value="Genomic_DNA"/>
</dbReference>
<gene>
    <name evidence="6" type="ORF">HQ497_08985</name>
</gene>
<feature type="transmembrane region" description="Helical" evidence="4">
    <location>
        <begin position="232"/>
        <end position="250"/>
    </location>
</feature>
<comment type="caution">
    <text evidence="6">The sequence shown here is derived from an EMBL/GenBank/DDBJ whole genome shotgun (WGS) entry which is preliminary data.</text>
</comment>
<dbReference type="Pfam" id="PF07690">
    <property type="entry name" value="MFS_1"/>
    <property type="match status" value="1"/>
</dbReference>
<dbReference type="Proteomes" id="UP000754644">
    <property type="component" value="Unassembled WGS sequence"/>
</dbReference>
<feature type="transmembrane region" description="Helical" evidence="4">
    <location>
        <begin position="256"/>
        <end position="282"/>
    </location>
</feature>
<feature type="transmembrane region" description="Helical" evidence="4">
    <location>
        <begin position="55"/>
        <end position="76"/>
    </location>
</feature>
<evidence type="ECO:0000256" key="3">
    <source>
        <dbReference type="ARBA" id="ARBA00023136"/>
    </source>
</evidence>
<keyword evidence="3 4" id="KW-0472">Membrane</keyword>
<dbReference type="PROSITE" id="PS50850">
    <property type="entry name" value="MFS"/>
    <property type="match status" value="1"/>
</dbReference>
<dbReference type="AlphaFoldDB" id="A0A972VXN7"/>
<name>A0A972VXN7_9GAMM</name>
<protein>
    <submittedName>
        <fullName evidence="6">MFS transporter</fullName>
    </submittedName>
</protein>
<dbReference type="GO" id="GO:0022857">
    <property type="term" value="F:transmembrane transporter activity"/>
    <property type="evidence" value="ECO:0007669"/>
    <property type="project" value="InterPro"/>
</dbReference>
<evidence type="ECO:0000259" key="5">
    <source>
        <dbReference type="PROSITE" id="PS50850"/>
    </source>
</evidence>
<dbReference type="Gene3D" id="1.20.1250.20">
    <property type="entry name" value="MFS general substrate transporter like domains"/>
    <property type="match status" value="2"/>
</dbReference>
<dbReference type="SUPFAM" id="SSF103473">
    <property type="entry name" value="MFS general substrate transporter"/>
    <property type="match status" value="1"/>
</dbReference>
<feature type="transmembrane region" description="Helical" evidence="4">
    <location>
        <begin position="294"/>
        <end position="313"/>
    </location>
</feature>
<dbReference type="PANTHER" id="PTHR11360:SF290">
    <property type="entry name" value="MONOCARBOXYLATE MFS PERMEASE"/>
    <property type="match status" value="1"/>
</dbReference>